<dbReference type="Proteomes" id="UP000484988">
    <property type="component" value="Unassembled WGS sequence"/>
</dbReference>
<keyword evidence="2" id="KW-0472">Membrane</keyword>
<evidence type="ECO:0000313" key="5">
    <source>
        <dbReference type="Proteomes" id="UP000484988"/>
    </source>
</evidence>
<evidence type="ECO:0000256" key="2">
    <source>
        <dbReference type="SAM" id="Phobius"/>
    </source>
</evidence>
<dbReference type="InterPro" id="IPR057169">
    <property type="entry name" value="DUF7847"/>
</dbReference>
<feature type="compositionally biased region" description="Gly residues" evidence="1">
    <location>
        <begin position="63"/>
        <end position="75"/>
    </location>
</feature>
<comment type="caution">
    <text evidence="4">The sequence shown here is derived from an EMBL/GenBank/DDBJ whole genome shotgun (WGS) entry which is preliminary data.</text>
</comment>
<keyword evidence="5" id="KW-1185">Reference proteome</keyword>
<dbReference type="PANTHER" id="PTHR33133:SF1">
    <property type="entry name" value="EXPRESSED PROTEIN-RELATED"/>
    <property type="match status" value="1"/>
</dbReference>
<protein>
    <recommendedName>
        <fullName evidence="3">DUF7847 domain-containing protein</fullName>
    </recommendedName>
</protein>
<name>A0A6A0AQ95_9ACTN</name>
<accession>A0A6A0AQ95</accession>
<dbReference type="PANTHER" id="PTHR33133">
    <property type="entry name" value="OS08G0107100 PROTEIN-RELATED"/>
    <property type="match status" value="1"/>
</dbReference>
<feature type="region of interest" description="Disordered" evidence="1">
    <location>
        <begin position="1"/>
        <end position="81"/>
    </location>
</feature>
<sequence length="408" mass="42134">MNDTPGWAPPGSSPSDDRGTAATGPADSPDTPSRWSKEQPPAGRWAPPTGPGGGAVPPQAGGPDWGSGPRPGGWGRPPAAKPGVIPLRPLGVGEILDGAVSTLRAHWRTVLGITVTVSVITQICDILIQRYLAPQPPELDPNASPEEVLSQLGDQLNATLVSSAPAMAITLIATLLTTALLTMVISRSVLGREVTLSDVWREARPRLPQLLGLTLLLLLIAMAVLVVGLLPGLLLGAALGTAAGAALAFLGGTAGLVVTVWLMIRFALASPALMLERQGVIQSMRRSAKLVRGAWWRVFGILLLTMLLIFIVSLIIAIPFGLIAFAVDGGGLSGMLSGGTPEFGWPFLIVTGIGAVIASAVTYPISAGVTVLLYVDQRIRREALDLELARAAGAAGHGAAPGDDTPRS</sequence>
<feature type="transmembrane region" description="Helical" evidence="2">
    <location>
        <begin position="245"/>
        <end position="268"/>
    </location>
</feature>
<gene>
    <name evidence="4" type="ORF">SCWH03_00060</name>
</gene>
<feature type="transmembrane region" description="Helical" evidence="2">
    <location>
        <begin position="347"/>
        <end position="375"/>
    </location>
</feature>
<dbReference type="EMBL" id="BLLG01000001">
    <property type="protein sequence ID" value="GFH33807.1"/>
    <property type="molecule type" value="Genomic_DNA"/>
</dbReference>
<keyword evidence="2" id="KW-1133">Transmembrane helix</keyword>
<feature type="transmembrane region" description="Helical" evidence="2">
    <location>
        <begin position="210"/>
        <end position="239"/>
    </location>
</feature>
<organism evidence="4 5">
    <name type="scientific">Streptomyces pacificus</name>
    <dbReference type="NCBI Taxonomy" id="2705029"/>
    <lineage>
        <taxon>Bacteria</taxon>
        <taxon>Bacillati</taxon>
        <taxon>Actinomycetota</taxon>
        <taxon>Actinomycetes</taxon>
        <taxon>Kitasatosporales</taxon>
        <taxon>Streptomycetaceae</taxon>
        <taxon>Streptomyces</taxon>
    </lineage>
</organism>
<reference evidence="4 5" key="1">
    <citation type="submission" date="2020-02" db="EMBL/GenBank/DDBJ databases">
        <title>Whole Genome Shotgun Sequence of Streptomyces sp. strain CWH03.</title>
        <authorList>
            <person name="Dohra H."/>
            <person name="Kodani S."/>
            <person name="Yamamura H."/>
        </authorList>
    </citation>
    <scope>NUCLEOTIDE SEQUENCE [LARGE SCALE GENOMIC DNA]</scope>
    <source>
        <strain evidence="4 5">CWH03</strain>
    </source>
</reference>
<feature type="transmembrane region" description="Helical" evidence="2">
    <location>
        <begin position="166"/>
        <end position="190"/>
    </location>
</feature>
<feature type="domain" description="DUF7847" evidence="3">
    <location>
        <begin position="157"/>
        <end position="375"/>
    </location>
</feature>
<keyword evidence="2" id="KW-0812">Transmembrane</keyword>
<evidence type="ECO:0000256" key="1">
    <source>
        <dbReference type="SAM" id="MobiDB-lite"/>
    </source>
</evidence>
<evidence type="ECO:0000313" key="4">
    <source>
        <dbReference type="EMBL" id="GFH33807.1"/>
    </source>
</evidence>
<evidence type="ECO:0000259" key="3">
    <source>
        <dbReference type="Pfam" id="PF25231"/>
    </source>
</evidence>
<proteinExistence type="predicted"/>
<dbReference type="Pfam" id="PF25231">
    <property type="entry name" value="DUF7847"/>
    <property type="match status" value="1"/>
</dbReference>
<dbReference type="AlphaFoldDB" id="A0A6A0AQ95"/>
<feature type="transmembrane region" description="Helical" evidence="2">
    <location>
        <begin position="294"/>
        <end position="327"/>
    </location>
</feature>